<evidence type="ECO:0000256" key="2">
    <source>
        <dbReference type="SAM" id="SignalP"/>
    </source>
</evidence>
<evidence type="ECO:0000313" key="3">
    <source>
        <dbReference type="EMBL" id="EET59161.1"/>
    </source>
</evidence>
<evidence type="ECO:0008006" key="5">
    <source>
        <dbReference type="Google" id="ProtNLM"/>
    </source>
</evidence>
<feature type="compositionally biased region" description="Low complexity" evidence="1">
    <location>
        <begin position="419"/>
        <end position="439"/>
    </location>
</feature>
<dbReference type="Proteomes" id="UP000005561">
    <property type="component" value="Unassembled WGS sequence"/>
</dbReference>
<protein>
    <recommendedName>
        <fullName evidence="5">DUF1002 domain-containing protein</fullName>
    </recommendedName>
</protein>
<gene>
    <name evidence="3" type="ORF">BRYFOR_08875</name>
</gene>
<reference evidence="3" key="1">
    <citation type="submission" date="2009-07" db="EMBL/GenBank/DDBJ databases">
        <authorList>
            <person name="Weinstock G."/>
            <person name="Sodergren E."/>
            <person name="Clifton S."/>
            <person name="Fulton L."/>
            <person name="Fulton B."/>
            <person name="Courtney L."/>
            <person name="Fronick C."/>
            <person name="Harrison M."/>
            <person name="Strong C."/>
            <person name="Farmer C."/>
            <person name="Delahaunty K."/>
            <person name="Markovic C."/>
            <person name="Hall O."/>
            <person name="Minx P."/>
            <person name="Tomlinson C."/>
            <person name="Mitreva M."/>
            <person name="Nelson J."/>
            <person name="Hou S."/>
            <person name="Wollam A."/>
            <person name="Pepin K.H."/>
            <person name="Johnson M."/>
            <person name="Bhonagiri V."/>
            <person name="Nash W.E."/>
            <person name="Warren W."/>
            <person name="Chinwalla A."/>
            <person name="Mardis E.R."/>
            <person name="Wilson R.K."/>
        </authorList>
    </citation>
    <scope>NUCLEOTIDE SEQUENCE [LARGE SCALE GENOMIC DNA]</scope>
    <source>
        <strain evidence="3">DSM 14469</strain>
    </source>
</reference>
<keyword evidence="2" id="KW-0732">Signal</keyword>
<accession>C6LJN8</accession>
<comment type="caution">
    <text evidence="3">The sequence shown here is derived from an EMBL/GenBank/DDBJ whole genome shotgun (WGS) entry which is preliminary data.</text>
</comment>
<feature type="region of interest" description="Disordered" evidence="1">
    <location>
        <begin position="257"/>
        <end position="301"/>
    </location>
</feature>
<keyword evidence="4" id="KW-1185">Reference proteome</keyword>
<feature type="region of interest" description="Disordered" evidence="1">
    <location>
        <begin position="313"/>
        <end position="439"/>
    </location>
</feature>
<evidence type="ECO:0000313" key="4">
    <source>
        <dbReference type="Proteomes" id="UP000005561"/>
    </source>
</evidence>
<dbReference type="InterPro" id="IPR009343">
    <property type="entry name" value="DUF1002"/>
</dbReference>
<proteinExistence type="predicted"/>
<dbReference type="STRING" id="168384.SAMN05660368_01968"/>
<sequence length="651" mass="69793">MDMKKKLVSSIILSLAAVLVCAVPALADSRKVVTLGTDLSQDQKDTMMRYFGVTYDSVDVIYINNTDERNHLGSYVPLEQIGNYTYSCALVAPTSSGGIQVKTANLEWVTCNMIASTLSTSGVTNCQVVAACPFKVSGTGALTGVIMAYEQASKQSLDPVKVELANQELVTTGNLANEVGQSKATAVINETKIQVIENNVTNIEEITNIVNEVSNNYDVTINDDQSEEIAELMQQIAQQEYDIIQLQATLERVQANVAGDAGASEEEQQQAEERAQEAEAAAEEAAKQQESEAQETEAGGDVVIVDDVTDLDNDNILNNTDPSVLESDGGTVSEEDTTQTVQEQSEQQEQTENEFGIPEATDDGTIQLETQAASENADGSVEDPVFTDDTNAAEAGGEALPEDGTGSSDAVIPSEETESTAGTEAAAPETEAAAETEAAVQETEEVLTADSLNAEDREIYDAVKKDLESAFQSTTITSEDGMSQVYLTETAAKLFPEKIEQYLLKVLTKGADAVAAEEAADTSISQTIVADTQAQAPDKSYEDSDMVQLDKYVRRLIFKDSEEFLADSNLEDADEVVLYNLIMGILEDAYKVEDAADMTEAAMEETAAAPEEGAADAAETSADVNVDEILESIDGEMSDEFADFEEEMGNF</sequence>
<dbReference type="EMBL" id="ACCL02000021">
    <property type="protein sequence ID" value="EET59161.1"/>
    <property type="molecule type" value="Genomic_DNA"/>
</dbReference>
<evidence type="ECO:0000256" key="1">
    <source>
        <dbReference type="SAM" id="MobiDB-lite"/>
    </source>
</evidence>
<feature type="chain" id="PRO_5002966354" description="DUF1002 domain-containing protein" evidence="2">
    <location>
        <begin position="28"/>
        <end position="651"/>
    </location>
</feature>
<name>C6LJN8_9FIRM</name>
<feature type="compositionally biased region" description="Low complexity" evidence="1">
    <location>
        <begin position="338"/>
        <end position="350"/>
    </location>
</feature>
<dbReference type="eggNOG" id="COG4086">
    <property type="taxonomic scope" value="Bacteria"/>
</dbReference>
<dbReference type="AlphaFoldDB" id="C6LJN8"/>
<organism evidence="3 4">
    <name type="scientific">Marvinbryantia formatexigens DSM 14469</name>
    <dbReference type="NCBI Taxonomy" id="478749"/>
    <lineage>
        <taxon>Bacteria</taxon>
        <taxon>Bacillati</taxon>
        <taxon>Bacillota</taxon>
        <taxon>Clostridia</taxon>
        <taxon>Lachnospirales</taxon>
        <taxon>Lachnospiraceae</taxon>
        <taxon>Marvinbryantia</taxon>
    </lineage>
</organism>
<feature type="signal peptide" evidence="2">
    <location>
        <begin position="1"/>
        <end position="27"/>
    </location>
</feature>
<dbReference type="Pfam" id="PF06207">
    <property type="entry name" value="DUF1002"/>
    <property type="match status" value="1"/>
</dbReference>